<organism evidence="1 2">
    <name type="scientific">Acorus calamus</name>
    <name type="common">Sweet flag</name>
    <dbReference type="NCBI Taxonomy" id="4465"/>
    <lineage>
        <taxon>Eukaryota</taxon>
        <taxon>Viridiplantae</taxon>
        <taxon>Streptophyta</taxon>
        <taxon>Embryophyta</taxon>
        <taxon>Tracheophyta</taxon>
        <taxon>Spermatophyta</taxon>
        <taxon>Magnoliopsida</taxon>
        <taxon>Liliopsida</taxon>
        <taxon>Acoraceae</taxon>
        <taxon>Acorus</taxon>
    </lineage>
</organism>
<keyword evidence="2" id="KW-1185">Reference proteome</keyword>
<reference evidence="1" key="1">
    <citation type="journal article" date="2023" name="Nat. Commun.">
        <title>Diploid and tetraploid genomes of Acorus and the evolution of monocots.</title>
        <authorList>
            <person name="Ma L."/>
            <person name="Liu K.W."/>
            <person name="Li Z."/>
            <person name="Hsiao Y.Y."/>
            <person name="Qi Y."/>
            <person name="Fu T."/>
            <person name="Tang G.D."/>
            <person name="Zhang D."/>
            <person name="Sun W.H."/>
            <person name="Liu D.K."/>
            <person name="Li Y."/>
            <person name="Chen G.Z."/>
            <person name="Liu X.D."/>
            <person name="Liao X.Y."/>
            <person name="Jiang Y.T."/>
            <person name="Yu X."/>
            <person name="Hao Y."/>
            <person name="Huang J."/>
            <person name="Zhao X.W."/>
            <person name="Ke S."/>
            <person name="Chen Y.Y."/>
            <person name="Wu W.L."/>
            <person name="Hsu J.L."/>
            <person name="Lin Y.F."/>
            <person name="Huang M.D."/>
            <person name="Li C.Y."/>
            <person name="Huang L."/>
            <person name="Wang Z.W."/>
            <person name="Zhao X."/>
            <person name="Zhong W.Y."/>
            <person name="Peng D.H."/>
            <person name="Ahmad S."/>
            <person name="Lan S."/>
            <person name="Zhang J.S."/>
            <person name="Tsai W.C."/>
            <person name="Van de Peer Y."/>
            <person name="Liu Z.J."/>
        </authorList>
    </citation>
    <scope>NUCLEOTIDE SEQUENCE</scope>
    <source>
        <strain evidence="1">CP</strain>
    </source>
</reference>
<comment type="caution">
    <text evidence="1">The sequence shown here is derived from an EMBL/GenBank/DDBJ whole genome shotgun (WGS) entry which is preliminary data.</text>
</comment>
<evidence type="ECO:0000313" key="2">
    <source>
        <dbReference type="Proteomes" id="UP001180020"/>
    </source>
</evidence>
<dbReference type="Proteomes" id="UP001180020">
    <property type="component" value="Unassembled WGS sequence"/>
</dbReference>
<dbReference type="AlphaFoldDB" id="A0AAV9EL14"/>
<proteinExistence type="predicted"/>
<dbReference type="EMBL" id="JAUJYO010000007">
    <property type="protein sequence ID" value="KAK1312832.1"/>
    <property type="molecule type" value="Genomic_DNA"/>
</dbReference>
<evidence type="ECO:0000313" key="1">
    <source>
        <dbReference type="EMBL" id="KAK1312832.1"/>
    </source>
</evidence>
<sequence>MDACADEDTEDEAFINNGCTNVSVEEGGTPTVGWSCTMVAMVGRAPTIGWVERTDEEGETMEEDGFGGAKCLYQGVIFNEIGGGGEDE</sequence>
<protein>
    <submittedName>
        <fullName evidence="1">Uncharacterized protein</fullName>
    </submittedName>
</protein>
<reference evidence="1" key="2">
    <citation type="submission" date="2023-06" db="EMBL/GenBank/DDBJ databases">
        <authorList>
            <person name="Ma L."/>
            <person name="Liu K.-W."/>
            <person name="Li Z."/>
            <person name="Hsiao Y.-Y."/>
            <person name="Qi Y."/>
            <person name="Fu T."/>
            <person name="Tang G."/>
            <person name="Zhang D."/>
            <person name="Sun W.-H."/>
            <person name="Liu D.-K."/>
            <person name="Li Y."/>
            <person name="Chen G.-Z."/>
            <person name="Liu X.-D."/>
            <person name="Liao X.-Y."/>
            <person name="Jiang Y.-T."/>
            <person name="Yu X."/>
            <person name="Hao Y."/>
            <person name="Huang J."/>
            <person name="Zhao X.-W."/>
            <person name="Ke S."/>
            <person name="Chen Y.-Y."/>
            <person name="Wu W.-L."/>
            <person name="Hsu J.-L."/>
            <person name="Lin Y.-F."/>
            <person name="Huang M.-D."/>
            <person name="Li C.-Y."/>
            <person name="Huang L."/>
            <person name="Wang Z.-W."/>
            <person name="Zhao X."/>
            <person name="Zhong W.-Y."/>
            <person name="Peng D.-H."/>
            <person name="Ahmad S."/>
            <person name="Lan S."/>
            <person name="Zhang J.-S."/>
            <person name="Tsai W.-C."/>
            <person name="Van De Peer Y."/>
            <person name="Liu Z.-J."/>
        </authorList>
    </citation>
    <scope>NUCLEOTIDE SEQUENCE</scope>
    <source>
        <strain evidence="1">CP</strain>
        <tissue evidence="1">Leaves</tissue>
    </source>
</reference>
<gene>
    <name evidence="1" type="ORF">QJS10_CPA07g01400</name>
</gene>
<accession>A0AAV9EL14</accession>
<name>A0AAV9EL14_ACOCL</name>